<protein>
    <submittedName>
        <fullName evidence="1">DUF3575 domain-containing protein</fullName>
    </submittedName>
</protein>
<gene>
    <name evidence="1" type="ORF">KUV50_08195</name>
</gene>
<comment type="caution">
    <text evidence="1">The sequence shown here is derived from an EMBL/GenBank/DDBJ whole genome shotgun (WGS) entry which is preliminary data.</text>
</comment>
<evidence type="ECO:0000313" key="2">
    <source>
        <dbReference type="Proteomes" id="UP000753961"/>
    </source>
</evidence>
<sequence length="177" mass="19688">MNHIPLTFALILIFATAGMTQKALFKVNLYTFIKYSDPEVYMEINLNDKSSIDAALRLGFNNSPFSNQIHANVDIRAGYRYYPLHEIFQTPIGFFLRPVLGFTSLYGGGLNPGGGGINQVGNRRSSFQFGGTGGFQYVFNKKFAIDLFYGQAYHLSLNDNFGSGFQPVYNIGVGYGF</sequence>
<keyword evidence="2" id="KW-1185">Reference proteome</keyword>
<name>A0A953HTL9_9BACT</name>
<dbReference type="AlphaFoldDB" id="A0A953HTL9"/>
<accession>A0A953HTL9</accession>
<proteinExistence type="predicted"/>
<dbReference type="Proteomes" id="UP000753961">
    <property type="component" value="Unassembled WGS sequence"/>
</dbReference>
<evidence type="ECO:0000313" key="1">
    <source>
        <dbReference type="EMBL" id="MBY5958105.1"/>
    </source>
</evidence>
<organism evidence="1 2">
    <name type="scientific">Membranihabitans marinus</name>
    <dbReference type="NCBI Taxonomy" id="1227546"/>
    <lineage>
        <taxon>Bacteria</taxon>
        <taxon>Pseudomonadati</taxon>
        <taxon>Bacteroidota</taxon>
        <taxon>Saprospiria</taxon>
        <taxon>Saprospirales</taxon>
        <taxon>Saprospiraceae</taxon>
        <taxon>Membranihabitans</taxon>
    </lineage>
</organism>
<dbReference type="RefSeq" id="WP_222579638.1">
    <property type="nucleotide sequence ID" value="NZ_JAHVHU010000007.1"/>
</dbReference>
<dbReference type="EMBL" id="JAHVHU010000007">
    <property type="protein sequence ID" value="MBY5958105.1"/>
    <property type="molecule type" value="Genomic_DNA"/>
</dbReference>
<reference evidence="1" key="1">
    <citation type="submission" date="2021-06" db="EMBL/GenBank/DDBJ databases">
        <title>44 bacteria genomes isolated from Dapeng, Shenzhen.</title>
        <authorList>
            <person name="Zheng W."/>
            <person name="Yu S."/>
            <person name="Huang Y."/>
        </authorList>
    </citation>
    <scope>NUCLEOTIDE SEQUENCE</scope>
    <source>
        <strain evidence="1">DP5N28-2</strain>
    </source>
</reference>